<protein>
    <submittedName>
        <fullName evidence="1">Uncharacterized protein</fullName>
    </submittedName>
</protein>
<dbReference type="VEuPathDB" id="VectorBase:AMEC013370"/>
<reference evidence="2" key="1">
    <citation type="submission" date="2014-01" db="EMBL/GenBank/DDBJ databases">
        <title>The Genome Sequence of Anopheles melas CM1001059_A (V2).</title>
        <authorList>
            <consortium name="The Broad Institute Genomics Platform"/>
            <person name="Neafsey D.E."/>
            <person name="Besansky N."/>
            <person name="Howell P."/>
            <person name="Walton C."/>
            <person name="Young S.K."/>
            <person name="Zeng Q."/>
            <person name="Gargeya S."/>
            <person name="Fitzgerald M."/>
            <person name="Haas B."/>
            <person name="Abouelleil A."/>
            <person name="Allen A.W."/>
            <person name="Alvarado L."/>
            <person name="Arachchi H.M."/>
            <person name="Berlin A.M."/>
            <person name="Chapman S.B."/>
            <person name="Gainer-Dewar J."/>
            <person name="Goldberg J."/>
            <person name="Griggs A."/>
            <person name="Gujja S."/>
            <person name="Hansen M."/>
            <person name="Howarth C."/>
            <person name="Imamovic A."/>
            <person name="Ireland A."/>
            <person name="Larimer J."/>
            <person name="McCowan C."/>
            <person name="Murphy C."/>
            <person name="Pearson M."/>
            <person name="Poon T.W."/>
            <person name="Priest M."/>
            <person name="Roberts A."/>
            <person name="Saif S."/>
            <person name="Shea T."/>
            <person name="Sisk P."/>
            <person name="Sykes S."/>
            <person name="Wortman J."/>
            <person name="Nusbaum C."/>
            <person name="Birren B."/>
        </authorList>
    </citation>
    <scope>NUCLEOTIDE SEQUENCE [LARGE SCALE GENOMIC DNA]</scope>
    <source>
        <strain evidence="2">CM1001059</strain>
    </source>
</reference>
<accession>A0A182U3R8</accession>
<evidence type="ECO:0000313" key="1">
    <source>
        <dbReference type="EnsemblMetazoa" id="AMEC013370-PA"/>
    </source>
</evidence>
<name>A0A182U3R8_9DIPT</name>
<dbReference type="Proteomes" id="UP000075902">
    <property type="component" value="Unassembled WGS sequence"/>
</dbReference>
<proteinExistence type="predicted"/>
<dbReference type="AlphaFoldDB" id="A0A182U3R8"/>
<dbReference type="EnsemblMetazoa" id="AMEC013370-RA">
    <property type="protein sequence ID" value="AMEC013370-PA"/>
    <property type="gene ID" value="AMEC013370"/>
</dbReference>
<organism evidence="1 2">
    <name type="scientific">Anopheles melas</name>
    <dbReference type="NCBI Taxonomy" id="34690"/>
    <lineage>
        <taxon>Eukaryota</taxon>
        <taxon>Metazoa</taxon>
        <taxon>Ecdysozoa</taxon>
        <taxon>Arthropoda</taxon>
        <taxon>Hexapoda</taxon>
        <taxon>Insecta</taxon>
        <taxon>Pterygota</taxon>
        <taxon>Neoptera</taxon>
        <taxon>Endopterygota</taxon>
        <taxon>Diptera</taxon>
        <taxon>Nematocera</taxon>
        <taxon>Culicoidea</taxon>
        <taxon>Culicidae</taxon>
        <taxon>Anophelinae</taxon>
        <taxon>Anopheles</taxon>
    </lineage>
</organism>
<keyword evidence="2" id="KW-1185">Reference proteome</keyword>
<sequence>MLENFSGVASPTRVEDEVGMVLIAGLDMLIEWFMYRRRSLRGTTLRFGVFIATRLELSELRMSLFFTQSRFFCVCCSPPEWGARPTPPSPGGPSSDGETGLLSDACSRLRFVARPCVPMATAAVDDGGPLPAASSSDSSWHCFLMRSASSSSLDRSGGAIRNMLKFPFRRAALLLV</sequence>
<reference evidence="1" key="2">
    <citation type="submission" date="2020-05" db="UniProtKB">
        <authorList>
            <consortium name="EnsemblMetazoa"/>
        </authorList>
    </citation>
    <scope>IDENTIFICATION</scope>
    <source>
        <strain evidence="1">CM1001059</strain>
    </source>
</reference>
<evidence type="ECO:0000313" key="2">
    <source>
        <dbReference type="Proteomes" id="UP000075902"/>
    </source>
</evidence>